<protein>
    <submittedName>
        <fullName evidence="1">Uncharacterized protein</fullName>
    </submittedName>
</protein>
<proteinExistence type="predicted"/>
<organism evidence="1 2">
    <name type="scientific">Fusarium decemcellulare</name>
    <dbReference type="NCBI Taxonomy" id="57161"/>
    <lineage>
        <taxon>Eukaryota</taxon>
        <taxon>Fungi</taxon>
        <taxon>Dikarya</taxon>
        <taxon>Ascomycota</taxon>
        <taxon>Pezizomycotina</taxon>
        <taxon>Sordariomycetes</taxon>
        <taxon>Hypocreomycetidae</taxon>
        <taxon>Hypocreales</taxon>
        <taxon>Nectriaceae</taxon>
        <taxon>Fusarium</taxon>
        <taxon>Fusarium decemcellulare species complex</taxon>
    </lineage>
</organism>
<comment type="caution">
    <text evidence="1">The sequence shown here is derived from an EMBL/GenBank/DDBJ whole genome shotgun (WGS) entry which is preliminary data.</text>
</comment>
<keyword evidence="2" id="KW-1185">Reference proteome</keyword>
<dbReference type="Proteomes" id="UP001148629">
    <property type="component" value="Unassembled WGS sequence"/>
</dbReference>
<name>A0ACC1SYR3_9HYPO</name>
<accession>A0ACC1SYR3</accession>
<gene>
    <name evidence="1" type="ORF">NM208_g729</name>
</gene>
<sequence>MNSRRPLRPKSREEFEIAIICALPLEADAVLGVFDHHWDEDDGFSYGKAHGDPNAYSTGVIGHHNVVLAHLPGMGKAAAANVAPFCRMSFPNISLALVVGVCGGAPIHDQQQILLGDVIISTAIVQPDFGRQFPDKFVTKDTLSESPGRPGLEVRSLLSKLKTTREGSRLQNATRLYLEKRQTLFPGRSRDHLFPASYRHKHQDPSVCGKCAACHQKTDPVCRDATRLSCEELGCDPDEHLPRFSRLPRPLVHFGTVSCGDMVMKSGEDRDRLTREKNVIAFEMESVGVWDVFPCVVVKSVCDYADSHKNKHWQPYAAASAAACTKALLQYWISTACEFRARAEAKERSMHFLNSLRFPEMNARRNTISSEAPATFRWIFRGQNLYDEESTDNDSSEPESLSDGNDNSTGDDIRLRPNETTVEDDSDYDWLSDDWCDMPDTEPQWDSFRDWLECEQPVYWIRGKPGSGKSTLMKFIVSDRRTKGSLDKWRRGAVIVSHFFWKPGSTMEHSLKGCLCSLLYQVLSQDEHFLIQELLDVTEFQDKNSPSDWDHRELDRLLVSYSEQSSRPLCIFIDALDEVALEQDAIDLLKLVKRLNLPNIKICVSSRPERLFGFHLADHPGLRIHDLTRNDIIEYSKNTITDSISHKPWGRAVSKLAFKIATLADGVFLWAVLVTHSLVRGINNGDPPAVISQRLQATPRDLMDLYRDILSRSEADRPIYQKDASLIFNLIFVCDSVPDITLFQLVAATNDAVMDSYINLEPQSPESELNAMCQRILVLLEVGCAGLLKATPDPDCNGIAYYRVSLSHRTARDFLFETTDGRSLWNRCELTREEMLIKRTKALLAEYWLLRIDNQPPRILDPSLLLDDIIYTGKQLKLSNAFVALLLKLVQKGHERGCPAPSPGAFSLMPGDPTGRFLVDVARCKCYGFVEDSLMTLETTRAAEIANCILFDHARGNIGSGYKFPHESERDIEFLRFLLKSGGNPNWVKAERNRDGEHPGASCSTRSIWLQYLVHLLFGLVPSEPRRHLNEITIGMLRSFIDAGARMDSFTIFAVSWAEMFVDSALSQPDRIILEANAKCLVEMLLSILGVSDFEIGYDETASYMRALAFGNWRSDNVFVVGSDQDSESLLDPLFSR</sequence>
<dbReference type="EMBL" id="JANRMS010000033">
    <property type="protein sequence ID" value="KAJ3549019.1"/>
    <property type="molecule type" value="Genomic_DNA"/>
</dbReference>
<evidence type="ECO:0000313" key="2">
    <source>
        <dbReference type="Proteomes" id="UP001148629"/>
    </source>
</evidence>
<evidence type="ECO:0000313" key="1">
    <source>
        <dbReference type="EMBL" id="KAJ3549019.1"/>
    </source>
</evidence>
<reference evidence="1" key="1">
    <citation type="submission" date="2022-08" db="EMBL/GenBank/DDBJ databases">
        <title>Genome Sequence of Fusarium decemcellulare.</title>
        <authorList>
            <person name="Buettner E."/>
        </authorList>
    </citation>
    <scope>NUCLEOTIDE SEQUENCE</scope>
    <source>
        <strain evidence="1">Babe19</strain>
    </source>
</reference>